<accession>A0A4Z2IQS9</accession>
<evidence type="ECO:0000313" key="2">
    <source>
        <dbReference type="EMBL" id="TNN80350.1"/>
    </source>
</evidence>
<sequence length="174" mass="19613">MMPSEKGSRLSTSSSSASPPSVSICLLVIMLKPVMNSLRRCLRRGERDAAHTFFLYSAMAPRLGFIWELLVSKVIILLMMTLGLEISSRSAAVMFDFVAVLRERRLDLLDAQPDAEGLLLHGVLLLPQDLDLLQHLLVLLLHLRERGLEDETKRGARRQPQVTSGRPFYTLEHH</sequence>
<dbReference type="EMBL" id="SRLO01000055">
    <property type="protein sequence ID" value="TNN80350.1"/>
    <property type="molecule type" value="Genomic_DNA"/>
</dbReference>
<feature type="region of interest" description="Disordered" evidence="1">
    <location>
        <begin position="1"/>
        <end position="20"/>
    </location>
</feature>
<keyword evidence="3" id="KW-1185">Reference proteome</keyword>
<evidence type="ECO:0000256" key="1">
    <source>
        <dbReference type="SAM" id="MobiDB-lite"/>
    </source>
</evidence>
<protein>
    <submittedName>
        <fullName evidence="2">Uncharacterized protein</fullName>
    </submittedName>
</protein>
<gene>
    <name evidence="2" type="ORF">EYF80_009374</name>
</gene>
<proteinExistence type="predicted"/>
<comment type="caution">
    <text evidence="2">The sequence shown here is derived from an EMBL/GenBank/DDBJ whole genome shotgun (WGS) entry which is preliminary data.</text>
</comment>
<feature type="compositionally biased region" description="Low complexity" evidence="1">
    <location>
        <begin position="9"/>
        <end position="20"/>
    </location>
</feature>
<name>A0A4Z2IQS9_9TELE</name>
<evidence type="ECO:0000313" key="3">
    <source>
        <dbReference type="Proteomes" id="UP000314294"/>
    </source>
</evidence>
<organism evidence="2 3">
    <name type="scientific">Liparis tanakae</name>
    <name type="common">Tanaka's snailfish</name>
    <dbReference type="NCBI Taxonomy" id="230148"/>
    <lineage>
        <taxon>Eukaryota</taxon>
        <taxon>Metazoa</taxon>
        <taxon>Chordata</taxon>
        <taxon>Craniata</taxon>
        <taxon>Vertebrata</taxon>
        <taxon>Euteleostomi</taxon>
        <taxon>Actinopterygii</taxon>
        <taxon>Neopterygii</taxon>
        <taxon>Teleostei</taxon>
        <taxon>Neoteleostei</taxon>
        <taxon>Acanthomorphata</taxon>
        <taxon>Eupercaria</taxon>
        <taxon>Perciformes</taxon>
        <taxon>Cottioidei</taxon>
        <taxon>Cottales</taxon>
        <taxon>Liparidae</taxon>
        <taxon>Liparis</taxon>
    </lineage>
</organism>
<dbReference type="AlphaFoldDB" id="A0A4Z2IQS9"/>
<reference evidence="2 3" key="1">
    <citation type="submission" date="2019-03" db="EMBL/GenBank/DDBJ databases">
        <title>First draft genome of Liparis tanakae, snailfish: a comprehensive survey of snailfish specific genes.</title>
        <authorList>
            <person name="Kim W."/>
            <person name="Song I."/>
            <person name="Jeong J.-H."/>
            <person name="Kim D."/>
            <person name="Kim S."/>
            <person name="Ryu S."/>
            <person name="Song J.Y."/>
            <person name="Lee S.K."/>
        </authorList>
    </citation>
    <scope>NUCLEOTIDE SEQUENCE [LARGE SCALE GENOMIC DNA]</scope>
    <source>
        <tissue evidence="2">Muscle</tissue>
    </source>
</reference>
<dbReference type="Proteomes" id="UP000314294">
    <property type="component" value="Unassembled WGS sequence"/>
</dbReference>